<dbReference type="AlphaFoldDB" id="A0A915DPC9"/>
<dbReference type="WBParaSite" id="jg22193">
    <property type="protein sequence ID" value="jg22193"/>
    <property type="gene ID" value="jg22193"/>
</dbReference>
<keyword evidence="3" id="KW-1185">Reference proteome</keyword>
<feature type="region of interest" description="Disordered" evidence="1">
    <location>
        <begin position="252"/>
        <end position="271"/>
    </location>
</feature>
<evidence type="ECO:0000256" key="1">
    <source>
        <dbReference type="SAM" id="MobiDB-lite"/>
    </source>
</evidence>
<organism evidence="3 4">
    <name type="scientific">Ditylenchus dipsaci</name>
    <dbReference type="NCBI Taxonomy" id="166011"/>
    <lineage>
        <taxon>Eukaryota</taxon>
        <taxon>Metazoa</taxon>
        <taxon>Ecdysozoa</taxon>
        <taxon>Nematoda</taxon>
        <taxon>Chromadorea</taxon>
        <taxon>Rhabditida</taxon>
        <taxon>Tylenchina</taxon>
        <taxon>Tylenchomorpha</taxon>
        <taxon>Sphaerularioidea</taxon>
        <taxon>Anguinidae</taxon>
        <taxon>Anguininae</taxon>
        <taxon>Ditylenchus</taxon>
    </lineage>
</organism>
<proteinExistence type="predicted"/>
<sequence>MWLFLVIFLQVQQSSGELAAFGRGAPSRPTIISSAQYRSYIMPKIFGGEPNEADVPAEISVSECPMHQARFSNRPTASSHFHRVSNYYYNQPHKPVSSVSPYQASPQPMAYPTNSGQFQATLQPSQPYGQQQTTSYSVQYWHTTPYPPANVGTTSTTTDTLPIIRPIPSQVAQRRSSSVVSKDEPGCCPFSPYAAFLTMEQQETLHELIVEARNSGADEAKISQLMDSYMREILPSQKYSEFQQANQKFNKEREERMHRGRRSTVGQKSVPERIEINNSQRDLYDFLNKPTGIRKLKELERLD</sequence>
<name>A0A915DPC9_9BILA</name>
<accession>A0A915DPC9</accession>
<dbReference type="Proteomes" id="UP000887574">
    <property type="component" value="Unplaced"/>
</dbReference>
<feature type="signal peptide" evidence="2">
    <location>
        <begin position="1"/>
        <end position="16"/>
    </location>
</feature>
<feature type="chain" id="PRO_5037874615" evidence="2">
    <location>
        <begin position="17"/>
        <end position="303"/>
    </location>
</feature>
<evidence type="ECO:0000313" key="3">
    <source>
        <dbReference type="Proteomes" id="UP000887574"/>
    </source>
</evidence>
<protein>
    <submittedName>
        <fullName evidence="4">Uncharacterized protein</fullName>
    </submittedName>
</protein>
<evidence type="ECO:0000313" key="4">
    <source>
        <dbReference type="WBParaSite" id="jg22193"/>
    </source>
</evidence>
<keyword evidence="2" id="KW-0732">Signal</keyword>
<reference evidence="4" key="1">
    <citation type="submission" date="2022-11" db="UniProtKB">
        <authorList>
            <consortium name="WormBaseParasite"/>
        </authorList>
    </citation>
    <scope>IDENTIFICATION</scope>
</reference>
<evidence type="ECO:0000256" key="2">
    <source>
        <dbReference type="SAM" id="SignalP"/>
    </source>
</evidence>